<dbReference type="NCBIfam" id="TIGR01134">
    <property type="entry name" value="purF"/>
    <property type="match status" value="1"/>
</dbReference>
<comment type="function">
    <text evidence="7">Catalyzes the formation of phosphoribosylamine from phosphoribosylpyrophosphate (PRPP) and glutamine.</text>
</comment>
<evidence type="ECO:0000256" key="2">
    <source>
        <dbReference type="ARBA" id="ARBA00010138"/>
    </source>
</evidence>
<dbReference type="EC" id="2.4.2.14" evidence="7"/>
<evidence type="ECO:0000256" key="11">
    <source>
        <dbReference type="PIRSR" id="PIRSR000485-3"/>
    </source>
</evidence>
<accession>A0A2D6LNW5</accession>
<dbReference type="AlphaFoldDB" id="A0A2D6LNW5"/>
<keyword evidence="7" id="KW-0004">4Fe-4S</keyword>
<dbReference type="PANTHER" id="PTHR11907">
    <property type="entry name" value="AMIDOPHOSPHORIBOSYLTRANSFERASE"/>
    <property type="match status" value="1"/>
</dbReference>
<evidence type="ECO:0000259" key="12">
    <source>
        <dbReference type="PROSITE" id="PS51278"/>
    </source>
</evidence>
<keyword evidence="6 7" id="KW-0315">Glutamine amidotransferase</keyword>
<dbReference type="InterPro" id="IPR029055">
    <property type="entry name" value="Ntn_hydrolases_N"/>
</dbReference>
<dbReference type="Pfam" id="PF13522">
    <property type="entry name" value="GATase_6"/>
    <property type="match status" value="1"/>
</dbReference>
<keyword evidence="7 10" id="KW-0460">Magnesium</keyword>
<comment type="similarity">
    <text evidence="2 7 8">In the C-terminal section; belongs to the purine/pyrimidine phosphoribosyltransferase family.</text>
</comment>
<evidence type="ECO:0000313" key="14">
    <source>
        <dbReference type="Proteomes" id="UP000226712"/>
    </source>
</evidence>
<comment type="cofactor">
    <cofactor evidence="7 10">
        <name>Mg(2+)</name>
        <dbReference type="ChEBI" id="CHEBI:18420"/>
    </cofactor>
    <text evidence="7 10">Binds 1 Mg(2+) ion per subunit.</text>
</comment>
<evidence type="ECO:0000256" key="10">
    <source>
        <dbReference type="PIRSR" id="PIRSR000485-2"/>
    </source>
</evidence>
<protein>
    <recommendedName>
        <fullName evidence="7">Amidophosphoribosyltransferase</fullName>
        <shortName evidence="7">ATase</shortName>
        <ecNumber evidence="7">2.4.2.14</ecNumber>
    </recommendedName>
    <alternativeName>
        <fullName evidence="7">Glutamine phosphoribosylpyrophosphate amidotransferase</fullName>
        <shortName evidence="7">GPATase</shortName>
    </alternativeName>
</protein>
<keyword evidence="7 11" id="KW-0408">Iron</keyword>
<keyword evidence="3 7" id="KW-0328">Glycosyltransferase</keyword>
<dbReference type="InterPro" id="IPR017932">
    <property type="entry name" value="GATase_2_dom"/>
</dbReference>
<dbReference type="GO" id="GO:0000287">
    <property type="term" value="F:magnesium ion binding"/>
    <property type="evidence" value="ECO:0007669"/>
    <property type="project" value="UniProtKB-UniRule"/>
</dbReference>
<feature type="binding site" evidence="7 10">
    <location>
        <position position="380"/>
    </location>
    <ligand>
        <name>Mg(2+)</name>
        <dbReference type="ChEBI" id="CHEBI:18420"/>
    </ligand>
</feature>
<dbReference type="GO" id="GO:0006189">
    <property type="term" value="P:'de novo' IMP biosynthetic process"/>
    <property type="evidence" value="ECO:0007669"/>
    <property type="project" value="UniProtKB-UniRule"/>
</dbReference>
<dbReference type="InterPro" id="IPR005854">
    <property type="entry name" value="PurF"/>
</dbReference>
<feature type="active site" description="Nucleophile" evidence="7 9">
    <location>
        <position position="9"/>
    </location>
</feature>
<evidence type="ECO:0000256" key="5">
    <source>
        <dbReference type="ARBA" id="ARBA00022755"/>
    </source>
</evidence>
<sequence length="522" mass="58854">MAGEVKDECGVAAVYLPKKLDKYPIGGASYYLYKMLLQMQNRGQLAAGITTYNEDRKQLIDTFRKRGSVSEAFSTKIRPKSRAILQKYSGTKGIGHVRYSTSGADDIGSTQPFERHHGRKWKWFSFAFNGNLANFSELKKELESKQYHLVRNLDTEVIMHFLEKEQLGDKKKPIDKVFADLSEKFDGAYNMVYADAEGTVTAMRDPVGVRPLCYVIDDDFVGAASESVAMSNLVNNGVKDLKPGEMLISDKSGVEVKRFAKSKRSAHCMFEYVYFANAASTLDGRSVYQVRWRLGQELAKQEKLEVNGNDWIVVPVPDTAKPSADAYAHTLGLPVMEGLVRNRYVGRTFIETKDRMDRIKEKFNVNKSVLKDKKIILVDDSIVRGSTSQAIVQYLKERGMVKEIHMRVACPPIRSPCFYGIDMSTIGELIPNRNSTNEQIKKASFEDVDEGVVENISKEIGVDSLQYMSLRGLVKAINLENGKDDLCMACITGEYPTEWGTKLRVKALERHERGLEAERTYS</sequence>
<dbReference type="GO" id="GO:0009113">
    <property type="term" value="P:purine nucleobase biosynthetic process"/>
    <property type="evidence" value="ECO:0007669"/>
    <property type="project" value="UniProtKB-UniRule"/>
</dbReference>
<dbReference type="InterPro" id="IPR000836">
    <property type="entry name" value="PRTase_dom"/>
</dbReference>
<evidence type="ECO:0000256" key="3">
    <source>
        <dbReference type="ARBA" id="ARBA00022676"/>
    </source>
</evidence>
<dbReference type="SUPFAM" id="SSF53271">
    <property type="entry name" value="PRTase-like"/>
    <property type="match status" value="1"/>
</dbReference>
<feature type="binding site" evidence="7 11">
    <location>
        <position position="490"/>
    </location>
    <ligand>
        <name>[4Fe-4S] cluster</name>
        <dbReference type="ChEBI" id="CHEBI:49883"/>
    </ligand>
</feature>
<keyword evidence="4 7" id="KW-0808">Transferase</keyword>
<feature type="binding site" evidence="7 11">
    <location>
        <position position="268"/>
    </location>
    <ligand>
        <name>[4Fe-4S] cluster</name>
        <dbReference type="ChEBI" id="CHEBI:49883"/>
    </ligand>
</feature>
<feature type="binding site" evidence="7 10">
    <location>
        <position position="319"/>
    </location>
    <ligand>
        <name>Mg(2+)</name>
        <dbReference type="ChEBI" id="CHEBI:18420"/>
    </ligand>
</feature>
<evidence type="ECO:0000256" key="7">
    <source>
        <dbReference type="HAMAP-Rule" id="MF_01931"/>
    </source>
</evidence>
<evidence type="ECO:0000256" key="6">
    <source>
        <dbReference type="ARBA" id="ARBA00022962"/>
    </source>
</evidence>
<keyword evidence="5 7" id="KW-0658">Purine biosynthesis</keyword>
<gene>
    <name evidence="7 13" type="primary">purF</name>
    <name evidence="13" type="ORF">CL944_00185</name>
</gene>
<dbReference type="Gene3D" id="3.40.50.2020">
    <property type="match status" value="1"/>
</dbReference>
<dbReference type="GO" id="GO:0051539">
    <property type="term" value="F:4 iron, 4 sulfur cluster binding"/>
    <property type="evidence" value="ECO:0007669"/>
    <property type="project" value="UniProtKB-KW"/>
</dbReference>
<feature type="domain" description="Glutamine amidotransferase type-2" evidence="12">
    <location>
        <begin position="9"/>
        <end position="252"/>
    </location>
</feature>
<dbReference type="EMBL" id="NZBD01000001">
    <property type="protein sequence ID" value="MAG17879.1"/>
    <property type="molecule type" value="Genomic_DNA"/>
</dbReference>
<organism evidence="13 14">
    <name type="scientific">Candidatus Iainarchaeum sp</name>
    <dbReference type="NCBI Taxonomy" id="3101447"/>
    <lineage>
        <taxon>Archaea</taxon>
        <taxon>Candidatus Iainarchaeota</taxon>
        <taxon>Candidatus Iainarchaeia</taxon>
        <taxon>Candidatus Iainarchaeales</taxon>
        <taxon>Candidatus Iainarchaeaceae</taxon>
        <taxon>Candidatus Iainarchaeum</taxon>
    </lineage>
</organism>
<dbReference type="UniPathway" id="UPA00074">
    <property type="reaction ID" value="UER00124"/>
</dbReference>
<dbReference type="InterPro" id="IPR029057">
    <property type="entry name" value="PRTase-like"/>
</dbReference>
<comment type="pathway">
    <text evidence="1 7 8">Purine metabolism; IMP biosynthesis via de novo pathway; N(1)-(5-phospho-D-ribosyl)glycinamide from 5-phospho-alpha-D-ribose 1-diphosphate: step 1/2.</text>
</comment>
<dbReference type="SUPFAM" id="SSF56235">
    <property type="entry name" value="N-terminal nucleophile aminohydrolases (Ntn hydrolases)"/>
    <property type="match status" value="1"/>
</dbReference>
<comment type="caution">
    <text evidence="13">The sequence shown here is derived from an EMBL/GenBank/DDBJ whole genome shotgun (WGS) entry which is preliminary data.</text>
</comment>
<comment type="catalytic activity">
    <reaction evidence="7 8">
        <text>5-phospho-beta-D-ribosylamine + L-glutamate + diphosphate = 5-phospho-alpha-D-ribose 1-diphosphate + L-glutamine + H2O</text>
        <dbReference type="Rhea" id="RHEA:14905"/>
        <dbReference type="ChEBI" id="CHEBI:15377"/>
        <dbReference type="ChEBI" id="CHEBI:29985"/>
        <dbReference type="ChEBI" id="CHEBI:33019"/>
        <dbReference type="ChEBI" id="CHEBI:58017"/>
        <dbReference type="ChEBI" id="CHEBI:58359"/>
        <dbReference type="ChEBI" id="CHEBI:58681"/>
        <dbReference type="EC" id="2.4.2.14"/>
    </reaction>
</comment>
<evidence type="ECO:0000256" key="9">
    <source>
        <dbReference type="PIRSR" id="PIRSR000485-1"/>
    </source>
</evidence>
<reference evidence="14" key="1">
    <citation type="submission" date="2017-09" db="EMBL/GenBank/DDBJ databases">
        <title>The Reconstruction of 2,631 Draft Metagenome-Assembled Genomes from the Global Oceans.</title>
        <authorList>
            <person name="Tully B.J."/>
            <person name="Graham E.D."/>
            <person name="Heidelberg J.F."/>
        </authorList>
    </citation>
    <scope>NUCLEOTIDE SEQUENCE [LARGE SCALE GENOMIC DNA]</scope>
</reference>
<dbReference type="Pfam" id="PF00156">
    <property type="entry name" value="Pribosyltran"/>
    <property type="match status" value="1"/>
</dbReference>
<keyword evidence="7 10" id="KW-0479">Metal-binding</keyword>
<feature type="binding site" evidence="7 10">
    <location>
        <position position="379"/>
    </location>
    <ligand>
        <name>Mg(2+)</name>
        <dbReference type="ChEBI" id="CHEBI:18420"/>
    </ligand>
</feature>
<evidence type="ECO:0000256" key="4">
    <source>
        <dbReference type="ARBA" id="ARBA00022679"/>
    </source>
</evidence>
<dbReference type="HAMAP" id="MF_01931">
    <property type="entry name" value="PurF"/>
    <property type="match status" value="1"/>
</dbReference>
<comment type="cofactor">
    <cofactor evidence="7 11">
        <name>[4Fe-4S] cluster</name>
        <dbReference type="ChEBI" id="CHEBI:49883"/>
    </cofactor>
    <text evidence="7 11">Binds 1 [4Fe-4S] cluster per subunit.</text>
</comment>
<evidence type="ECO:0000256" key="8">
    <source>
        <dbReference type="PIRNR" id="PIRNR000485"/>
    </source>
</evidence>
<evidence type="ECO:0000313" key="13">
    <source>
        <dbReference type="EMBL" id="MAG17879.1"/>
    </source>
</evidence>
<feature type="binding site" evidence="7 11">
    <location>
        <position position="487"/>
    </location>
    <ligand>
        <name>[4Fe-4S] cluster</name>
        <dbReference type="ChEBI" id="CHEBI:49883"/>
    </ligand>
</feature>
<dbReference type="Gene3D" id="3.60.20.10">
    <property type="entry name" value="Glutamine Phosphoribosylpyrophosphate, subunit 1, domain 1"/>
    <property type="match status" value="1"/>
</dbReference>
<feature type="binding site" evidence="7 11">
    <location>
        <position position="417"/>
    </location>
    <ligand>
        <name>[4Fe-4S] cluster</name>
        <dbReference type="ChEBI" id="CHEBI:49883"/>
    </ligand>
</feature>
<dbReference type="GO" id="GO:0004044">
    <property type="term" value="F:amidophosphoribosyltransferase activity"/>
    <property type="evidence" value="ECO:0007669"/>
    <property type="project" value="UniProtKB-UniRule"/>
</dbReference>
<dbReference type="CDD" id="cd06223">
    <property type="entry name" value="PRTases_typeI"/>
    <property type="match status" value="1"/>
</dbReference>
<name>A0A2D6LNW5_9ARCH</name>
<keyword evidence="7 11" id="KW-0411">Iron-sulfur</keyword>
<dbReference type="PIRSF" id="PIRSF000485">
    <property type="entry name" value="Amd_phspho_trans"/>
    <property type="match status" value="1"/>
</dbReference>
<proteinExistence type="inferred from homology"/>
<dbReference type="PROSITE" id="PS51278">
    <property type="entry name" value="GATASE_TYPE_2"/>
    <property type="match status" value="1"/>
</dbReference>
<evidence type="ECO:0000256" key="1">
    <source>
        <dbReference type="ARBA" id="ARBA00005209"/>
    </source>
</evidence>
<dbReference type="Proteomes" id="UP000226712">
    <property type="component" value="Unassembled WGS sequence"/>
</dbReference>